<dbReference type="Proteomes" id="UP000331127">
    <property type="component" value="Unassembled WGS sequence"/>
</dbReference>
<protein>
    <submittedName>
        <fullName evidence="2">Uncharacterized protein</fullName>
    </submittedName>
</protein>
<gene>
    <name evidence="2" type="ORF">Amac_026240</name>
</gene>
<reference evidence="2 3" key="1">
    <citation type="submission" date="2019-10" db="EMBL/GenBank/DDBJ databases">
        <title>Whole genome shotgun sequence of Acrocarpospora macrocephala NBRC 16266.</title>
        <authorList>
            <person name="Ichikawa N."/>
            <person name="Kimura A."/>
            <person name="Kitahashi Y."/>
            <person name="Komaki H."/>
            <person name="Oguchi A."/>
        </authorList>
    </citation>
    <scope>NUCLEOTIDE SEQUENCE [LARGE SCALE GENOMIC DNA]</scope>
    <source>
        <strain evidence="2 3">NBRC 16266</strain>
    </source>
</reference>
<organism evidence="2 3">
    <name type="scientific">Acrocarpospora macrocephala</name>
    <dbReference type="NCBI Taxonomy" id="150177"/>
    <lineage>
        <taxon>Bacteria</taxon>
        <taxon>Bacillati</taxon>
        <taxon>Actinomycetota</taxon>
        <taxon>Actinomycetes</taxon>
        <taxon>Streptosporangiales</taxon>
        <taxon>Streptosporangiaceae</taxon>
        <taxon>Acrocarpospora</taxon>
    </lineage>
</organism>
<dbReference type="EMBL" id="BLAE01000013">
    <property type="protein sequence ID" value="GES09028.1"/>
    <property type="molecule type" value="Genomic_DNA"/>
</dbReference>
<dbReference type="AlphaFoldDB" id="A0A5M3WS68"/>
<accession>A0A5M3WS68</accession>
<sequence length="205" mass="22039">MDQMQLAGDLKGELMVFAQSPRFGRAITDVIVGAFPDGVVDDEAIFSAALESFVYTGRLPHGDNILELFAERFSGADRALLLSWRDYVQGTFEIKEPYGADGVVAFNHVDELTYRIRSNMGAEGVERLTPGVVLVGGIVPVGGDWMMSGASMAFPAQDADKVCPEYGNCRCATRRRSSATPTSSHMLANSRPSSGTPSSTCMEAT</sequence>
<evidence type="ECO:0000313" key="2">
    <source>
        <dbReference type="EMBL" id="GES09028.1"/>
    </source>
</evidence>
<feature type="region of interest" description="Disordered" evidence="1">
    <location>
        <begin position="180"/>
        <end position="205"/>
    </location>
</feature>
<comment type="caution">
    <text evidence="2">The sequence shown here is derived from an EMBL/GenBank/DDBJ whole genome shotgun (WGS) entry which is preliminary data.</text>
</comment>
<evidence type="ECO:0000313" key="3">
    <source>
        <dbReference type="Proteomes" id="UP000331127"/>
    </source>
</evidence>
<feature type="compositionally biased region" description="Polar residues" evidence="1">
    <location>
        <begin position="185"/>
        <end position="205"/>
    </location>
</feature>
<evidence type="ECO:0000256" key="1">
    <source>
        <dbReference type="SAM" id="MobiDB-lite"/>
    </source>
</evidence>
<proteinExistence type="predicted"/>
<name>A0A5M3WS68_9ACTN</name>
<keyword evidence="3" id="KW-1185">Reference proteome</keyword>